<dbReference type="InterPro" id="IPR005106">
    <property type="entry name" value="Asp/hSer_DH_NAD-bd"/>
</dbReference>
<dbReference type="InterPro" id="IPR016204">
    <property type="entry name" value="HDH"/>
</dbReference>
<dbReference type="FunFam" id="3.30.360.10:FF:000005">
    <property type="entry name" value="Homoserine dehydrogenase"/>
    <property type="match status" value="1"/>
</dbReference>
<dbReference type="GO" id="GO:0004412">
    <property type="term" value="F:homoserine dehydrogenase activity"/>
    <property type="evidence" value="ECO:0007669"/>
    <property type="project" value="UniProtKB-EC"/>
</dbReference>
<evidence type="ECO:0000256" key="9">
    <source>
        <dbReference type="ARBA" id="ARBA00023002"/>
    </source>
</evidence>
<dbReference type="NCBIfam" id="NF004976">
    <property type="entry name" value="PRK06349.1"/>
    <property type="match status" value="1"/>
</dbReference>
<dbReference type="GO" id="GO:0050661">
    <property type="term" value="F:NADP binding"/>
    <property type="evidence" value="ECO:0007669"/>
    <property type="project" value="InterPro"/>
</dbReference>
<evidence type="ECO:0000256" key="5">
    <source>
        <dbReference type="ARBA" id="ARBA00013376"/>
    </source>
</evidence>
<evidence type="ECO:0000256" key="13">
    <source>
        <dbReference type="RuleBase" id="RU004171"/>
    </source>
</evidence>
<dbReference type="InterPro" id="IPR019811">
    <property type="entry name" value="HDH_CS"/>
</dbReference>
<keyword evidence="8 12" id="KW-0521">NADP</keyword>
<dbReference type="SUPFAM" id="SSF55347">
    <property type="entry name" value="Glyceraldehyde-3-phosphate dehydrogenase-like, C-terminal domain"/>
    <property type="match status" value="1"/>
</dbReference>
<dbReference type="OrthoDB" id="9808167at2"/>
<dbReference type="UniPathway" id="UPA00050">
    <property type="reaction ID" value="UER00063"/>
</dbReference>
<evidence type="ECO:0000256" key="7">
    <source>
        <dbReference type="ARBA" id="ARBA00022697"/>
    </source>
</evidence>
<dbReference type="PROSITE" id="PS01042">
    <property type="entry name" value="HOMOSER_DHGENASE"/>
    <property type="match status" value="1"/>
</dbReference>
<dbReference type="Gene3D" id="3.30.360.10">
    <property type="entry name" value="Dihydrodipicolinate Reductase, domain 2"/>
    <property type="match status" value="1"/>
</dbReference>
<feature type="binding site" evidence="12">
    <location>
        <position position="107"/>
    </location>
    <ligand>
        <name>NADPH</name>
        <dbReference type="ChEBI" id="CHEBI:57783"/>
    </ligand>
</feature>
<dbReference type="Pfam" id="PF00742">
    <property type="entry name" value="Homoserine_dh"/>
    <property type="match status" value="1"/>
</dbReference>
<dbReference type="RefSeq" id="WP_092812336.1">
    <property type="nucleotide sequence ID" value="NZ_FMVW01000004.1"/>
</dbReference>
<evidence type="ECO:0000313" key="16">
    <source>
        <dbReference type="Proteomes" id="UP000199347"/>
    </source>
</evidence>
<feature type="active site" description="Proton donor" evidence="11">
    <location>
        <position position="207"/>
    </location>
</feature>
<keyword evidence="7" id="KW-0791">Threonine biosynthesis</keyword>
<dbReference type="STRING" id="1120955.SAMN03080610_02093"/>
<proteinExistence type="inferred from homology"/>
<comment type="pathway">
    <text evidence="1">Amino-acid biosynthesis; L-threonine biosynthesis; L-threonine from L-aspartate: step 3/5.</text>
</comment>
<evidence type="ECO:0000256" key="6">
    <source>
        <dbReference type="ARBA" id="ARBA00022605"/>
    </source>
</evidence>
<dbReference type="CDD" id="cd04881">
    <property type="entry name" value="ACT_HSDH-Hom"/>
    <property type="match status" value="1"/>
</dbReference>
<evidence type="ECO:0000256" key="3">
    <source>
        <dbReference type="ARBA" id="ARBA00006753"/>
    </source>
</evidence>
<protein>
    <recommendedName>
        <fullName evidence="5">Homoserine dehydrogenase</fullName>
        <ecNumber evidence="4">1.1.1.3</ecNumber>
    </recommendedName>
</protein>
<dbReference type="InterPro" id="IPR001342">
    <property type="entry name" value="HDH_cat"/>
</dbReference>
<dbReference type="PANTHER" id="PTHR43331">
    <property type="entry name" value="HOMOSERINE DEHYDROGENASE"/>
    <property type="match status" value="1"/>
</dbReference>
<reference evidence="15 16" key="1">
    <citation type="submission" date="2016-10" db="EMBL/GenBank/DDBJ databases">
        <authorList>
            <person name="de Groot N.N."/>
        </authorList>
    </citation>
    <scope>NUCLEOTIDE SEQUENCE [LARGE SCALE GENOMIC DNA]</scope>
    <source>
        <strain evidence="15 16">DSM 2698</strain>
    </source>
</reference>
<comment type="pathway">
    <text evidence="2">Amino-acid biosynthesis; L-methionine biosynthesis via de novo pathway; L-homoserine from L-aspartate: step 3/3.</text>
</comment>
<dbReference type="EMBL" id="FMVW01000004">
    <property type="protein sequence ID" value="SCZ37095.1"/>
    <property type="molecule type" value="Genomic_DNA"/>
</dbReference>
<dbReference type="AlphaFoldDB" id="A0A1G5NI67"/>
<evidence type="ECO:0000256" key="2">
    <source>
        <dbReference type="ARBA" id="ARBA00005062"/>
    </source>
</evidence>
<dbReference type="SUPFAM" id="SSF55021">
    <property type="entry name" value="ACT-like"/>
    <property type="match status" value="1"/>
</dbReference>
<gene>
    <name evidence="15" type="ORF">SAMN03080610_02093</name>
</gene>
<dbReference type="GO" id="GO:0009088">
    <property type="term" value="P:threonine biosynthetic process"/>
    <property type="evidence" value="ECO:0007669"/>
    <property type="project" value="UniProtKB-UniPathway"/>
</dbReference>
<accession>A0A1G5NI67</accession>
<evidence type="ECO:0000313" key="15">
    <source>
        <dbReference type="EMBL" id="SCZ37095.1"/>
    </source>
</evidence>
<keyword evidence="6" id="KW-0028">Amino-acid biosynthesis</keyword>
<evidence type="ECO:0000256" key="10">
    <source>
        <dbReference type="ARBA" id="ARBA00023167"/>
    </source>
</evidence>
<comment type="similarity">
    <text evidence="3 13">Belongs to the homoserine dehydrogenase family.</text>
</comment>
<dbReference type="EC" id="1.1.1.3" evidence="4"/>
<dbReference type="Pfam" id="PF01842">
    <property type="entry name" value="ACT"/>
    <property type="match status" value="1"/>
</dbReference>
<keyword evidence="16" id="KW-1185">Reference proteome</keyword>
<dbReference type="PANTHER" id="PTHR43331:SF1">
    <property type="entry name" value="HOMOSERINE DEHYDROGENASE"/>
    <property type="match status" value="1"/>
</dbReference>
<evidence type="ECO:0000256" key="4">
    <source>
        <dbReference type="ARBA" id="ARBA00013213"/>
    </source>
</evidence>
<keyword evidence="10" id="KW-0486">Methionine biosynthesis</keyword>
<dbReference type="Pfam" id="PF03447">
    <property type="entry name" value="NAD_binding_3"/>
    <property type="match status" value="1"/>
</dbReference>
<feature type="binding site" evidence="12">
    <location>
        <position position="192"/>
    </location>
    <ligand>
        <name>L-homoserine</name>
        <dbReference type="ChEBI" id="CHEBI:57476"/>
    </ligand>
</feature>
<dbReference type="Proteomes" id="UP000199347">
    <property type="component" value="Unassembled WGS sequence"/>
</dbReference>
<keyword evidence="9" id="KW-0560">Oxidoreductase</keyword>
<dbReference type="PIRSF" id="PIRSF000098">
    <property type="entry name" value="Homoser_dehydrog"/>
    <property type="match status" value="1"/>
</dbReference>
<dbReference type="Gene3D" id="3.30.70.260">
    <property type="match status" value="1"/>
</dbReference>
<dbReference type="InterPro" id="IPR045865">
    <property type="entry name" value="ACT-like_dom_sf"/>
</dbReference>
<sequence>MDQPLRLGLAGLGTVGTSVIRLLRDHEEALTDRAGRPLRLVAVSARNPNKDRGISLDGLSWHSDPVALASSPDIDCFIELIGGENGVCREATRAALDAGKSVVTANKALLAKHGIELAAAAESGGGVLAFEAAVGGGIPIVKALREALAGNRITRLFGILNGTCNYILTRMEAEGLSFEQCLADAQELGYAEADPSFDIDGLDAAHKLAILTSLAFGVELNKDAIFVEGIASITAEDIAAAEELGYRIKLLAVAQETDSGIEQRVHPTMLPKNSQLARISDVTNAVAVEGDFIGQVVLSGPGAGGDATASAVVGDIVDCARGFRAPPFGRPVASLKPYQRARMRAHPGGYYLRLSVPDRVGAFAAIARAMADGGISLDSIVQRNRPAGAAPRGNPDHLRSVTIITHDTTEQAVRDALGRIEGEGDIVGRPQMIRIEAL</sequence>
<evidence type="ECO:0000256" key="12">
    <source>
        <dbReference type="PIRSR" id="PIRSR000098-2"/>
    </source>
</evidence>
<name>A0A1G5NI67_AFIMA</name>
<dbReference type="SUPFAM" id="SSF51735">
    <property type="entry name" value="NAD(P)-binding Rossmann-fold domains"/>
    <property type="match status" value="1"/>
</dbReference>
<dbReference type="PROSITE" id="PS51671">
    <property type="entry name" value="ACT"/>
    <property type="match status" value="1"/>
</dbReference>
<organism evidence="15 16">
    <name type="scientific">Afifella marina DSM 2698</name>
    <dbReference type="NCBI Taxonomy" id="1120955"/>
    <lineage>
        <taxon>Bacteria</taxon>
        <taxon>Pseudomonadati</taxon>
        <taxon>Pseudomonadota</taxon>
        <taxon>Alphaproteobacteria</taxon>
        <taxon>Hyphomicrobiales</taxon>
        <taxon>Afifellaceae</taxon>
        <taxon>Afifella</taxon>
    </lineage>
</organism>
<dbReference type="InterPro" id="IPR036291">
    <property type="entry name" value="NAD(P)-bd_dom_sf"/>
</dbReference>
<dbReference type="GO" id="GO:0009086">
    <property type="term" value="P:methionine biosynthetic process"/>
    <property type="evidence" value="ECO:0007669"/>
    <property type="project" value="UniProtKB-KW"/>
</dbReference>
<evidence type="ECO:0000259" key="14">
    <source>
        <dbReference type="PROSITE" id="PS51671"/>
    </source>
</evidence>
<evidence type="ECO:0000256" key="1">
    <source>
        <dbReference type="ARBA" id="ARBA00005056"/>
    </source>
</evidence>
<feature type="binding site" evidence="12">
    <location>
        <begin position="10"/>
        <end position="17"/>
    </location>
    <ligand>
        <name>NADP(+)</name>
        <dbReference type="ChEBI" id="CHEBI:58349"/>
    </ligand>
</feature>
<dbReference type="UniPathway" id="UPA00051">
    <property type="reaction ID" value="UER00465"/>
</dbReference>
<feature type="domain" description="ACT" evidence="14">
    <location>
        <begin position="351"/>
        <end position="434"/>
    </location>
</feature>
<evidence type="ECO:0000256" key="11">
    <source>
        <dbReference type="PIRSR" id="PIRSR000098-1"/>
    </source>
</evidence>
<dbReference type="Gene3D" id="3.40.50.720">
    <property type="entry name" value="NAD(P)-binding Rossmann-like Domain"/>
    <property type="match status" value="1"/>
</dbReference>
<evidence type="ECO:0000256" key="8">
    <source>
        <dbReference type="ARBA" id="ARBA00022857"/>
    </source>
</evidence>
<dbReference type="InterPro" id="IPR002912">
    <property type="entry name" value="ACT_dom"/>
</dbReference>